<reference evidence="2 3" key="1">
    <citation type="journal article" date="2016" name="Mol. Biol. Evol.">
        <title>Comparative Genomics of Early-Diverging Mushroom-Forming Fungi Provides Insights into the Origins of Lignocellulose Decay Capabilities.</title>
        <authorList>
            <person name="Nagy L.G."/>
            <person name="Riley R."/>
            <person name="Tritt A."/>
            <person name="Adam C."/>
            <person name="Daum C."/>
            <person name="Floudas D."/>
            <person name="Sun H."/>
            <person name="Yadav J.S."/>
            <person name="Pangilinan J."/>
            <person name="Larsson K.H."/>
            <person name="Matsuura K."/>
            <person name="Barry K."/>
            <person name="Labutti K."/>
            <person name="Kuo R."/>
            <person name="Ohm R.A."/>
            <person name="Bhattacharya S.S."/>
            <person name="Shirouzu T."/>
            <person name="Yoshinaga Y."/>
            <person name="Martin F.M."/>
            <person name="Grigoriev I.V."/>
            <person name="Hibbett D.S."/>
        </authorList>
    </citation>
    <scope>NUCLEOTIDE SEQUENCE [LARGE SCALE GENOMIC DNA]</scope>
    <source>
        <strain evidence="2 3">TUFC12733</strain>
    </source>
</reference>
<feature type="non-terminal residue" evidence="2">
    <location>
        <position position="1"/>
    </location>
</feature>
<accession>A0A167HSN1</accession>
<keyword evidence="3" id="KW-1185">Reference proteome</keyword>
<evidence type="ECO:0000313" key="2">
    <source>
        <dbReference type="EMBL" id="KZO91941.1"/>
    </source>
</evidence>
<proteinExistence type="predicted"/>
<feature type="region of interest" description="Disordered" evidence="1">
    <location>
        <begin position="183"/>
        <end position="240"/>
    </location>
</feature>
<gene>
    <name evidence="2" type="ORF">CALVIDRAFT_601897</name>
</gene>
<organism evidence="2 3">
    <name type="scientific">Calocera viscosa (strain TUFC12733)</name>
    <dbReference type="NCBI Taxonomy" id="1330018"/>
    <lineage>
        <taxon>Eukaryota</taxon>
        <taxon>Fungi</taxon>
        <taxon>Dikarya</taxon>
        <taxon>Basidiomycota</taxon>
        <taxon>Agaricomycotina</taxon>
        <taxon>Dacrymycetes</taxon>
        <taxon>Dacrymycetales</taxon>
        <taxon>Dacrymycetaceae</taxon>
        <taxon>Calocera</taxon>
    </lineage>
</organism>
<evidence type="ECO:0000256" key="1">
    <source>
        <dbReference type="SAM" id="MobiDB-lite"/>
    </source>
</evidence>
<name>A0A167HSN1_CALVF</name>
<dbReference type="Proteomes" id="UP000076738">
    <property type="component" value="Unassembled WGS sequence"/>
</dbReference>
<sequence>LLCPGWHWNGRGWRVVCPGCPCALPGSAFLLIVHSPARIEDTFVASYPLFPLLFPYSHGLPRTSQLRPAPLLYRCPDRAPQASGKHLRPAAGGDGGTAERALLCHPAAAGRPQEEVHQGACRAVRSEGPRGNRWIVQLSSVSDCASPAVHTTAPGDSDQADAGGWTGRALQLYASGFVQPYATSTAPRDRTDTAKASRGVLSTEEGSESAPRQLAQPLWHLQEGQESEGQGGGDVCVPEG</sequence>
<protein>
    <submittedName>
        <fullName evidence="2">Uncharacterized protein</fullName>
    </submittedName>
</protein>
<evidence type="ECO:0000313" key="3">
    <source>
        <dbReference type="Proteomes" id="UP000076738"/>
    </source>
</evidence>
<dbReference type="AlphaFoldDB" id="A0A167HSN1"/>
<dbReference type="EMBL" id="KV417316">
    <property type="protein sequence ID" value="KZO91941.1"/>
    <property type="molecule type" value="Genomic_DNA"/>
</dbReference>